<organism evidence="15 16">
    <name type="scientific">Cryoendolithus antarcticus</name>
    <dbReference type="NCBI Taxonomy" id="1507870"/>
    <lineage>
        <taxon>Eukaryota</taxon>
        <taxon>Fungi</taxon>
        <taxon>Dikarya</taxon>
        <taxon>Ascomycota</taxon>
        <taxon>Pezizomycotina</taxon>
        <taxon>Dothideomycetes</taxon>
        <taxon>Dothideomycetidae</taxon>
        <taxon>Cladosporiales</taxon>
        <taxon>Cladosporiaceae</taxon>
        <taxon>Cryoendolithus</taxon>
    </lineage>
</organism>
<dbReference type="FunFam" id="3.40.120.10:FF:000035">
    <property type="entry name" value="Pgm3p"/>
    <property type="match status" value="1"/>
</dbReference>
<name>A0A1V8SJY6_9PEZI</name>
<dbReference type="Pfam" id="PF02880">
    <property type="entry name" value="PGM_PMM_III"/>
    <property type="match status" value="1"/>
</dbReference>
<dbReference type="Pfam" id="PF02879">
    <property type="entry name" value="PGM_PMM_II"/>
    <property type="match status" value="1"/>
</dbReference>
<evidence type="ECO:0000256" key="5">
    <source>
        <dbReference type="ARBA" id="ARBA00022526"/>
    </source>
</evidence>
<evidence type="ECO:0008006" key="17">
    <source>
        <dbReference type="Google" id="ProtNLM"/>
    </source>
</evidence>
<keyword evidence="4" id="KW-0963">Cytoplasm</keyword>
<dbReference type="InterPro" id="IPR016066">
    <property type="entry name" value="A-D-PHexomutase_CS"/>
</dbReference>
<evidence type="ECO:0000259" key="12">
    <source>
        <dbReference type="Pfam" id="PF02878"/>
    </source>
</evidence>
<comment type="caution">
    <text evidence="15">The sequence shown here is derived from an EMBL/GenBank/DDBJ whole genome shotgun (WGS) entry which is preliminary data.</text>
</comment>
<dbReference type="GO" id="GO:0006006">
    <property type="term" value="P:glucose metabolic process"/>
    <property type="evidence" value="ECO:0007669"/>
    <property type="project" value="UniProtKB-KW"/>
</dbReference>
<dbReference type="GO" id="GO:0006166">
    <property type="term" value="P:purine ribonucleoside salvage"/>
    <property type="evidence" value="ECO:0007669"/>
    <property type="project" value="TreeGrafter"/>
</dbReference>
<evidence type="ECO:0000256" key="11">
    <source>
        <dbReference type="RuleBase" id="RU004326"/>
    </source>
</evidence>
<sequence>MSNDAMGTAEAVIPITTLAERWLALDRDDATRKEISDLLEAKDQDALESRLGTRISFGTAGLRASMKAGFAHMNSLTVLQASHGLADYLLATETAPAEGKPHSIVLGYDARHNSQRFARLAAAAFLCKGIKVLWFGQLVHTPMVPFAIRHYGATAGVMVTASHNPKQDNGYKVYWSSGSQIIPPHDAGIAKAIEAVGEIETWDESVVDGHENVERIFAEATRAYLGALRELVWPLPSVEQVIPITYTPLHGVGLPFLRQIAHDMWFRGSNLRVVASQAQPDPDFPTVPFPNPEEAGALNEAIKDAEKNGISIVIANDPDADRFKAAERQPGGAWLHISGNEMGILLASHVFDTYTGNRSRMTMLATTVSSRMLSAMAAAEDFHFEETLTGFKWLGNVGQRLQAEGKEVVFAFEEAIGYMFPSVVWDKDGVAAAAVFLSAMQRWRKQGLTAKGKLEKLYEKYGYFADANTYLVSPSPAVTGKVFERIRTLDHGSSPQSVGSRTVERWRDLTLGSDSGTADGKPTLPVDASAQMLTCELEDVVFTCRGSGTEPKIKLYIEAKGRSRVEAAELAKDVLADLMREWFPGEFGLKAAGT</sequence>
<comment type="subcellular location">
    <subcellularLocation>
        <location evidence="2">Cytoplasm</location>
    </subcellularLocation>
</comment>
<keyword evidence="6" id="KW-0597">Phosphoprotein</keyword>
<dbReference type="InterPro" id="IPR005846">
    <property type="entry name" value="A-D-PHexomutase_a/b/a-III"/>
</dbReference>
<dbReference type="FunCoup" id="A0A1V8SJY6">
    <property type="interactions" value="549"/>
</dbReference>
<evidence type="ECO:0000259" key="13">
    <source>
        <dbReference type="Pfam" id="PF02879"/>
    </source>
</evidence>
<dbReference type="GO" id="GO:0000287">
    <property type="term" value="F:magnesium ion binding"/>
    <property type="evidence" value="ECO:0007669"/>
    <property type="project" value="InterPro"/>
</dbReference>
<dbReference type="GO" id="GO:0005737">
    <property type="term" value="C:cytoplasm"/>
    <property type="evidence" value="ECO:0007669"/>
    <property type="project" value="UniProtKB-SubCell"/>
</dbReference>
<evidence type="ECO:0000256" key="3">
    <source>
        <dbReference type="ARBA" id="ARBA00010231"/>
    </source>
</evidence>
<evidence type="ECO:0000256" key="9">
    <source>
        <dbReference type="ARBA" id="ARBA00023235"/>
    </source>
</evidence>
<dbReference type="InterPro" id="IPR005845">
    <property type="entry name" value="A-D-PHexomutase_a/b/a-II"/>
</dbReference>
<dbReference type="CDD" id="cd05799">
    <property type="entry name" value="PGM2"/>
    <property type="match status" value="1"/>
</dbReference>
<dbReference type="InterPro" id="IPR036900">
    <property type="entry name" value="A-D-PHexomutase_C_sf"/>
</dbReference>
<dbReference type="InParanoid" id="A0A1V8SJY6"/>
<dbReference type="OrthoDB" id="8300170at2759"/>
<dbReference type="PROSITE" id="PS00710">
    <property type="entry name" value="PGM_PMM"/>
    <property type="match status" value="1"/>
</dbReference>
<dbReference type="PANTHER" id="PTHR45745">
    <property type="entry name" value="PHOSPHOMANNOMUTASE 45A"/>
    <property type="match status" value="1"/>
</dbReference>
<dbReference type="SUPFAM" id="SSF55957">
    <property type="entry name" value="Phosphoglucomutase, C-terminal domain"/>
    <property type="match status" value="1"/>
</dbReference>
<evidence type="ECO:0000256" key="2">
    <source>
        <dbReference type="ARBA" id="ARBA00004496"/>
    </source>
</evidence>
<reference evidence="16" key="1">
    <citation type="submission" date="2017-03" db="EMBL/GenBank/DDBJ databases">
        <title>Genomes of endolithic fungi from Antarctica.</title>
        <authorList>
            <person name="Coleine C."/>
            <person name="Masonjones S."/>
            <person name="Stajich J.E."/>
        </authorList>
    </citation>
    <scope>NUCLEOTIDE SEQUENCE [LARGE SCALE GENOMIC DNA]</scope>
    <source>
        <strain evidence="16">CCFEE 5527</strain>
    </source>
</reference>
<evidence type="ECO:0000256" key="4">
    <source>
        <dbReference type="ARBA" id="ARBA00022490"/>
    </source>
</evidence>
<evidence type="ECO:0000256" key="6">
    <source>
        <dbReference type="ARBA" id="ARBA00022553"/>
    </source>
</evidence>
<comment type="similarity">
    <text evidence="3 11">Belongs to the phosphohexose mutase family.</text>
</comment>
<keyword evidence="8 11" id="KW-0460">Magnesium</keyword>
<dbReference type="Proteomes" id="UP000192596">
    <property type="component" value="Unassembled WGS sequence"/>
</dbReference>
<dbReference type="STRING" id="1507870.A0A1V8SJY6"/>
<dbReference type="SUPFAM" id="SSF53738">
    <property type="entry name" value="Phosphoglucomutase, first 3 domains"/>
    <property type="match status" value="3"/>
</dbReference>
<accession>A0A1V8SJY6</accession>
<evidence type="ECO:0000256" key="1">
    <source>
        <dbReference type="ARBA" id="ARBA00001946"/>
    </source>
</evidence>
<dbReference type="GO" id="GO:0005634">
    <property type="term" value="C:nucleus"/>
    <property type="evidence" value="ECO:0007669"/>
    <property type="project" value="TreeGrafter"/>
</dbReference>
<keyword evidence="9" id="KW-0413">Isomerase</keyword>
<gene>
    <name evidence="15" type="ORF">B0A48_15020</name>
</gene>
<dbReference type="Gene3D" id="3.30.310.50">
    <property type="entry name" value="Alpha-D-phosphohexomutase, C-terminal domain"/>
    <property type="match status" value="1"/>
</dbReference>
<keyword evidence="7 11" id="KW-0479">Metal-binding</keyword>
<feature type="domain" description="Alpha-D-phosphohexomutase alpha/beta/alpha" evidence="14">
    <location>
        <begin position="339"/>
        <end position="460"/>
    </location>
</feature>
<proteinExistence type="inferred from homology"/>
<dbReference type="AlphaFoldDB" id="A0A1V8SJY6"/>
<dbReference type="Gene3D" id="3.40.120.10">
    <property type="entry name" value="Alpha-D-Glucose-1,6-Bisphosphate, subunit A, domain 3"/>
    <property type="match status" value="3"/>
</dbReference>
<evidence type="ECO:0000259" key="14">
    <source>
        <dbReference type="Pfam" id="PF02880"/>
    </source>
</evidence>
<keyword evidence="16" id="KW-1185">Reference proteome</keyword>
<dbReference type="PANTHER" id="PTHR45745:SF1">
    <property type="entry name" value="PHOSPHOGLUCOMUTASE 2B-RELATED"/>
    <property type="match status" value="1"/>
</dbReference>
<comment type="cofactor">
    <cofactor evidence="1">
        <name>Mg(2+)</name>
        <dbReference type="ChEBI" id="CHEBI:18420"/>
    </cofactor>
</comment>
<evidence type="ECO:0000256" key="8">
    <source>
        <dbReference type="ARBA" id="ARBA00022842"/>
    </source>
</evidence>
<dbReference type="EMBL" id="NAJO01000041">
    <property type="protein sequence ID" value="OQN99171.1"/>
    <property type="molecule type" value="Genomic_DNA"/>
</dbReference>
<feature type="domain" description="Alpha-D-phosphohexomutase alpha/beta/alpha" evidence="13">
    <location>
        <begin position="227"/>
        <end position="326"/>
    </location>
</feature>
<evidence type="ECO:0000256" key="7">
    <source>
        <dbReference type="ARBA" id="ARBA00022723"/>
    </source>
</evidence>
<dbReference type="InterPro" id="IPR005844">
    <property type="entry name" value="A-D-PHexomutase_a/b/a-I"/>
</dbReference>
<evidence type="ECO:0000256" key="10">
    <source>
        <dbReference type="ARBA" id="ARBA00023277"/>
    </source>
</evidence>
<keyword evidence="10" id="KW-0119">Carbohydrate metabolism</keyword>
<feature type="domain" description="Alpha-D-phosphohexomutase alpha/beta/alpha" evidence="12">
    <location>
        <begin position="55"/>
        <end position="196"/>
    </location>
</feature>
<evidence type="ECO:0000313" key="16">
    <source>
        <dbReference type="Proteomes" id="UP000192596"/>
    </source>
</evidence>
<protein>
    <recommendedName>
        <fullName evidence="17">Phosphoribomutase</fullName>
    </recommendedName>
</protein>
<dbReference type="InterPro" id="IPR016055">
    <property type="entry name" value="A-D-PHexomutase_a/b/a-I/II/III"/>
</dbReference>
<dbReference type="GO" id="GO:0008973">
    <property type="term" value="F:phosphopentomutase activity"/>
    <property type="evidence" value="ECO:0007669"/>
    <property type="project" value="TreeGrafter"/>
</dbReference>
<keyword evidence="5" id="KW-0313">Glucose metabolism</keyword>
<evidence type="ECO:0000313" key="15">
    <source>
        <dbReference type="EMBL" id="OQN99171.1"/>
    </source>
</evidence>
<dbReference type="Pfam" id="PF02878">
    <property type="entry name" value="PGM_PMM_I"/>
    <property type="match status" value="1"/>
</dbReference>